<keyword evidence="3" id="KW-1133">Transmembrane helix</keyword>
<dbReference type="GO" id="GO:0000139">
    <property type="term" value="C:Golgi membrane"/>
    <property type="evidence" value="ECO:0007669"/>
    <property type="project" value="UniProtKB-SubCell"/>
</dbReference>
<evidence type="ECO:0000256" key="1">
    <source>
        <dbReference type="ARBA" id="ARBA00004194"/>
    </source>
</evidence>
<gene>
    <name evidence="5" type="ORF">IFM89_022622</name>
</gene>
<dbReference type="GO" id="GO:0045492">
    <property type="term" value="P:xylan biosynthetic process"/>
    <property type="evidence" value="ECO:0007669"/>
    <property type="project" value="InterPro"/>
</dbReference>
<evidence type="ECO:0000313" key="6">
    <source>
        <dbReference type="Proteomes" id="UP000631114"/>
    </source>
</evidence>
<protein>
    <recommendedName>
        <fullName evidence="7">Polysaccharide biosynthesis domain-containing protein</fullName>
    </recommendedName>
</protein>
<dbReference type="OrthoDB" id="1896682at2759"/>
<proteinExistence type="predicted"/>
<comment type="caution">
    <text evidence="5">The sequence shown here is derived from an EMBL/GenBank/DDBJ whole genome shotgun (WGS) entry which is preliminary data.</text>
</comment>
<keyword evidence="4" id="KW-0472">Membrane</keyword>
<dbReference type="InterPro" id="IPR006514">
    <property type="entry name" value="IRX15/GXM/AGM"/>
</dbReference>
<accession>A0A835M1B8</accession>
<reference evidence="5 6" key="1">
    <citation type="submission" date="2020-10" db="EMBL/GenBank/DDBJ databases">
        <title>The Coptis chinensis genome and diversification of protoberbering-type alkaloids.</title>
        <authorList>
            <person name="Wang B."/>
            <person name="Shu S."/>
            <person name="Song C."/>
            <person name="Liu Y."/>
        </authorList>
    </citation>
    <scope>NUCLEOTIDE SEQUENCE [LARGE SCALE GENOMIC DNA]</scope>
    <source>
        <strain evidence="5">HL-2020</strain>
        <tissue evidence="5">Leaf</tissue>
    </source>
</reference>
<evidence type="ECO:0000256" key="4">
    <source>
        <dbReference type="ARBA" id="ARBA00023136"/>
    </source>
</evidence>
<evidence type="ECO:0000256" key="2">
    <source>
        <dbReference type="ARBA" id="ARBA00022692"/>
    </source>
</evidence>
<dbReference type="Pfam" id="PF21729">
    <property type="entry name" value="IRX15_IRX15L_GXM"/>
    <property type="match status" value="1"/>
</dbReference>
<dbReference type="AlphaFoldDB" id="A0A835M1B8"/>
<evidence type="ECO:0000256" key="3">
    <source>
        <dbReference type="ARBA" id="ARBA00022989"/>
    </source>
</evidence>
<keyword evidence="6" id="KW-1185">Reference proteome</keyword>
<sequence>MAQECVTFSAGFYNQTSTVTAIIDTAKALEFMGFTFVENPTYGDFLAQPIPFSVPGIMIPKIADILNNIMTGKFNFFDEVNDKSDSWKVRARISRMWEAVNLQDKTQSYGLHMLLLDEKNLITSSMIVKLMKIGKGEECRVVTDPRSSKCQLALKTIPNEVYEIEWDLIMVDAPTGFHENAPGRMSAIYTAGMIARNKEDGETDVFVHDVDRLVEDKFSKAFLCERYMRIQEGRLRHFTIPSQRHFG</sequence>
<name>A0A835M1B8_9MAGN</name>
<organism evidence="5 6">
    <name type="scientific">Coptis chinensis</name>
    <dbReference type="NCBI Taxonomy" id="261450"/>
    <lineage>
        <taxon>Eukaryota</taxon>
        <taxon>Viridiplantae</taxon>
        <taxon>Streptophyta</taxon>
        <taxon>Embryophyta</taxon>
        <taxon>Tracheophyta</taxon>
        <taxon>Spermatophyta</taxon>
        <taxon>Magnoliopsida</taxon>
        <taxon>Ranunculales</taxon>
        <taxon>Ranunculaceae</taxon>
        <taxon>Coptidoideae</taxon>
        <taxon>Coptis</taxon>
    </lineage>
</organism>
<dbReference type="PANTHER" id="PTHR31444">
    <property type="entry name" value="OS11G0490100 PROTEIN"/>
    <property type="match status" value="1"/>
</dbReference>
<dbReference type="Proteomes" id="UP000631114">
    <property type="component" value="Unassembled WGS sequence"/>
</dbReference>
<dbReference type="NCBIfam" id="TIGR01627">
    <property type="entry name" value="A_thal_3515"/>
    <property type="match status" value="1"/>
</dbReference>
<evidence type="ECO:0008006" key="7">
    <source>
        <dbReference type="Google" id="ProtNLM"/>
    </source>
</evidence>
<comment type="subcellular location">
    <subcellularLocation>
        <location evidence="1">Golgi apparatus membrane</location>
        <topology evidence="1">Single-pass membrane protein</topology>
    </subcellularLocation>
</comment>
<keyword evidence="2" id="KW-0812">Transmembrane</keyword>
<dbReference type="EMBL" id="JADFTS010000003">
    <property type="protein sequence ID" value="KAF9615295.1"/>
    <property type="molecule type" value="Genomic_DNA"/>
</dbReference>
<evidence type="ECO:0000313" key="5">
    <source>
        <dbReference type="EMBL" id="KAF9615295.1"/>
    </source>
</evidence>